<feature type="transmembrane region" description="Helical" evidence="7">
    <location>
        <begin position="263"/>
        <end position="285"/>
    </location>
</feature>
<evidence type="ECO:0000256" key="1">
    <source>
        <dbReference type="ARBA" id="ARBA00004651"/>
    </source>
</evidence>
<dbReference type="SUPFAM" id="SSF81321">
    <property type="entry name" value="Family A G protein-coupled receptor-like"/>
    <property type="match status" value="1"/>
</dbReference>
<dbReference type="PANTHER" id="PTHR24241:SF76">
    <property type="entry name" value="NEUROPEPTIDE SIFAMIDE RECEPTOR"/>
    <property type="match status" value="1"/>
</dbReference>
<keyword evidence="4 7" id="KW-1133">Transmembrane helix</keyword>
<evidence type="ECO:0000313" key="10">
    <source>
        <dbReference type="Proteomes" id="UP001159427"/>
    </source>
</evidence>
<dbReference type="CDD" id="cd00637">
    <property type="entry name" value="7tm_classA_rhodopsin-like"/>
    <property type="match status" value="1"/>
</dbReference>
<feature type="transmembrane region" description="Helical" evidence="7">
    <location>
        <begin position="182"/>
        <end position="205"/>
    </location>
</feature>
<dbReference type="Gene3D" id="1.20.1070.10">
    <property type="entry name" value="Rhodopsin 7-helix transmembrane proteins"/>
    <property type="match status" value="1"/>
</dbReference>
<reference evidence="9 10" key="1">
    <citation type="submission" date="2022-05" db="EMBL/GenBank/DDBJ databases">
        <authorList>
            <consortium name="Genoscope - CEA"/>
            <person name="William W."/>
        </authorList>
    </citation>
    <scope>NUCLEOTIDE SEQUENCE [LARGE SCALE GENOMIC DNA]</scope>
</reference>
<keyword evidence="2" id="KW-1003">Cell membrane</keyword>
<dbReference type="PANTHER" id="PTHR24241">
    <property type="entry name" value="NEUROPEPTIDE RECEPTOR-RELATED G-PROTEIN COUPLED RECEPTOR"/>
    <property type="match status" value="1"/>
</dbReference>
<dbReference type="PROSITE" id="PS50262">
    <property type="entry name" value="G_PROTEIN_RECEP_F1_2"/>
    <property type="match status" value="1"/>
</dbReference>
<feature type="transmembrane region" description="Helical" evidence="7">
    <location>
        <begin position="97"/>
        <end position="118"/>
    </location>
</feature>
<dbReference type="InterPro" id="IPR000276">
    <property type="entry name" value="GPCR_Rhodpsn"/>
</dbReference>
<evidence type="ECO:0000256" key="6">
    <source>
        <dbReference type="ARBA" id="ARBA00023170"/>
    </source>
</evidence>
<dbReference type="Proteomes" id="UP001159427">
    <property type="component" value="Unassembled WGS sequence"/>
</dbReference>
<proteinExistence type="predicted"/>
<keyword evidence="3 7" id="KW-0812">Transmembrane</keyword>
<evidence type="ECO:0000256" key="5">
    <source>
        <dbReference type="ARBA" id="ARBA00023136"/>
    </source>
</evidence>
<keyword evidence="5 7" id="KW-0472">Membrane</keyword>
<sequence>MNQSSFNGRSPSTVAAITFIADQALTAIAIVIGFGGNAKVCYFFVQRQDLRKVPHYLFASLAVNGIISSLFTLPSRLAMFASVGLGRIDYAERALNITGPSSFLCAVVNFVTLSLMAIDRQDCVLRPFNRRITPSNVKFFIAGKWIGALLVTSVLIFVVLFDQSVNPVTFFAKMSDLKRNPIFIYHILGVVLNVITLIIVIVTAIRVIKRIRSSTLPDAASLHRRQENKLTWLTYKISGVCVACWVPQFICTGLLASGVHRDMAINAVVITSTVGYYNYVLNPLVYRGIMRTQKRIIFLGKPTDMPSVQTKGDLPTHSQEMYSFPEKASREIYIDPTEKNSSEVDI</sequence>
<accession>A0ABN8QPV2</accession>
<protein>
    <recommendedName>
        <fullName evidence="8">G-protein coupled receptors family 1 profile domain-containing protein</fullName>
    </recommendedName>
</protein>
<dbReference type="EMBL" id="CALNXI010001371">
    <property type="protein sequence ID" value="CAH3166728.1"/>
    <property type="molecule type" value="Genomic_DNA"/>
</dbReference>
<dbReference type="PRINTS" id="PR00237">
    <property type="entry name" value="GPCRRHODOPSN"/>
</dbReference>
<dbReference type="Pfam" id="PF00001">
    <property type="entry name" value="7tm_1"/>
    <property type="match status" value="1"/>
</dbReference>
<evidence type="ECO:0000256" key="2">
    <source>
        <dbReference type="ARBA" id="ARBA00022475"/>
    </source>
</evidence>
<feature type="transmembrane region" description="Helical" evidence="7">
    <location>
        <begin position="139"/>
        <end position="162"/>
    </location>
</feature>
<feature type="transmembrane region" description="Helical" evidence="7">
    <location>
        <begin position="56"/>
        <end position="77"/>
    </location>
</feature>
<keyword evidence="6" id="KW-0675">Receptor</keyword>
<feature type="domain" description="G-protein coupled receptors family 1 profile" evidence="8">
    <location>
        <begin position="36"/>
        <end position="286"/>
    </location>
</feature>
<name>A0ABN8QPV2_9CNID</name>
<evidence type="ECO:0000256" key="3">
    <source>
        <dbReference type="ARBA" id="ARBA00022692"/>
    </source>
</evidence>
<keyword evidence="10" id="KW-1185">Reference proteome</keyword>
<comment type="subcellular location">
    <subcellularLocation>
        <location evidence="1">Cell membrane</location>
        <topology evidence="1">Multi-pass membrane protein</topology>
    </subcellularLocation>
</comment>
<evidence type="ECO:0000256" key="7">
    <source>
        <dbReference type="SAM" id="Phobius"/>
    </source>
</evidence>
<gene>
    <name evidence="9" type="ORF">PEVE_00005805</name>
</gene>
<evidence type="ECO:0000259" key="8">
    <source>
        <dbReference type="PROSITE" id="PS50262"/>
    </source>
</evidence>
<comment type="caution">
    <text evidence="9">The sequence shown here is derived from an EMBL/GenBank/DDBJ whole genome shotgun (WGS) entry which is preliminary data.</text>
</comment>
<evidence type="ECO:0000313" key="9">
    <source>
        <dbReference type="EMBL" id="CAH3166728.1"/>
    </source>
</evidence>
<organism evidence="9 10">
    <name type="scientific">Porites evermanni</name>
    <dbReference type="NCBI Taxonomy" id="104178"/>
    <lineage>
        <taxon>Eukaryota</taxon>
        <taxon>Metazoa</taxon>
        <taxon>Cnidaria</taxon>
        <taxon>Anthozoa</taxon>
        <taxon>Hexacorallia</taxon>
        <taxon>Scleractinia</taxon>
        <taxon>Fungiina</taxon>
        <taxon>Poritidae</taxon>
        <taxon>Porites</taxon>
    </lineage>
</organism>
<dbReference type="InterPro" id="IPR017452">
    <property type="entry name" value="GPCR_Rhodpsn_7TM"/>
</dbReference>
<feature type="transmembrane region" description="Helical" evidence="7">
    <location>
        <begin position="233"/>
        <end position="257"/>
    </location>
</feature>
<evidence type="ECO:0000256" key="4">
    <source>
        <dbReference type="ARBA" id="ARBA00022989"/>
    </source>
</evidence>
<feature type="transmembrane region" description="Helical" evidence="7">
    <location>
        <begin position="12"/>
        <end position="35"/>
    </location>
</feature>